<dbReference type="Gene3D" id="3.10.580.10">
    <property type="entry name" value="CBS-domain"/>
    <property type="match status" value="1"/>
</dbReference>
<dbReference type="SUPFAM" id="SSF54631">
    <property type="entry name" value="CBS-domain pair"/>
    <property type="match status" value="1"/>
</dbReference>
<accession>H1D1P0</accession>
<dbReference type="GO" id="GO:0050660">
    <property type="term" value="F:flavin adenine dinucleotide binding"/>
    <property type="evidence" value="ECO:0007669"/>
    <property type="project" value="InterPro"/>
</dbReference>
<comment type="subcellular location">
    <subcellularLocation>
        <location evidence="1">Cell membrane</location>
        <topology evidence="1">Multi-pass membrane protein</topology>
    </subcellularLocation>
</comment>
<dbReference type="SUPFAM" id="SSF56176">
    <property type="entry name" value="FAD-binding/transporter-associated domain-like"/>
    <property type="match status" value="1"/>
</dbReference>
<evidence type="ECO:0000256" key="5">
    <source>
        <dbReference type="ARBA" id="ARBA00022737"/>
    </source>
</evidence>
<keyword evidence="7 9" id="KW-0129">CBS domain</keyword>
<evidence type="ECO:0000256" key="7">
    <source>
        <dbReference type="ARBA" id="ARBA00023122"/>
    </source>
</evidence>
<dbReference type="InterPro" id="IPR046342">
    <property type="entry name" value="CBS_dom_sf"/>
</dbReference>
<evidence type="ECO:0000313" key="12">
    <source>
        <dbReference type="EMBL" id="EHO62568.1"/>
    </source>
</evidence>
<feature type="transmembrane region" description="Helical" evidence="10">
    <location>
        <begin position="12"/>
        <end position="31"/>
    </location>
</feature>
<evidence type="ECO:0000256" key="10">
    <source>
        <dbReference type="SAM" id="Phobius"/>
    </source>
</evidence>
<dbReference type="GO" id="GO:0005886">
    <property type="term" value="C:plasma membrane"/>
    <property type="evidence" value="ECO:0007669"/>
    <property type="project" value="UniProtKB-SubCell"/>
</dbReference>
<feature type="transmembrane region" description="Helical" evidence="10">
    <location>
        <begin position="112"/>
        <end position="136"/>
    </location>
</feature>
<evidence type="ECO:0000313" key="13">
    <source>
        <dbReference type="Proteomes" id="UP000003277"/>
    </source>
</evidence>
<dbReference type="AlphaFoldDB" id="H1D1P0"/>
<keyword evidence="8 10" id="KW-0472">Membrane</keyword>
<dbReference type="InterPro" id="IPR051676">
    <property type="entry name" value="UPF0053_domain"/>
</dbReference>
<dbReference type="InterPro" id="IPR005170">
    <property type="entry name" value="Transptr-assoc_dom"/>
</dbReference>
<dbReference type="CDD" id="cd04590">
    <property type="entry name" value="CBS_pair_CorC_HlyC_assoc"/>
    <property type="match status" value="1"/>
</dbReference>
<dbReference type="Proteomes" id="UP000003277">
    <property type="component" value="Unassembled WGS sequence"/>
</dbReference>
<dbReference type="EMBL" id="ADLT01000050">
    <property type="protein sequence ID" value="EHO62568.1"/>
    <property type="molecule type" value="Genomic_DNA"/>
</dbReference>
<dbReference type="SMART" id="SM01091">
    <property type="entry name" value="CorC_HlyC"/>
    <property type="match status" value="1"/>
</dbReference>
<comment type="similarity">
    <text evidence="2">Belongs to the UPF0053 family.</text>
</comment>
<feature type="transmembrane region" description="Helical" evidence="10">
    <location>
        <begin position="72"/>
        <end position="92"/>
    </location>
</feature>
<dbReference type="Pfam" id="PF01595">
    <property type="entry name" value="CNNM"/>
    <property type="match status" value="1"/>
</dbReference>
<dbReference type="Pfam" id="PF03471">
    <property type="entry name" value="CorC_HlyC"/>
    <property type="match status" value="1"/>
</dbReference>
<feature type="domain" description="CBS" evidence="11">
    <location>
        <begin position="234"/>
        <end position="296"/>
    </location>
</feature>
<dbReference type="PROSITE" id="PS51371">
    <property type="entry name" value="CBS"/>
    <property type="match status" value="2"/>
</dbReference>
<comment type="caution">
    <text evidence="12">The sequence shown here is derived from an EMBL/GenBank/DDBJ whole genome shotgun (WGS) entry which is preliminary data.</text>
</comment>
<keyword evidence="4 10" id="KW-0812">Transmembrane</keyword>
<keyword evidence="13" id="KW-1185">Reference proteome</keyword>
<keyword evidence="5" id="KW-0677">Repeat</keyword>
<evidence type="ECO:0000259" key="11">
    <source>
        <dbReference type="PROSITE" id="PS51371"/>
    </source>
</evidence>
<dbReference type="InterPro" id="IPR036318">
    <property type="entry name" value="FAD-bd_PCMH-like_sf"/>
</dbReference>
<keyword evidence="6 10" id="KW-1133">Transmembrane helix</keyword>
<dbReference type="InterPro" id="IPR000644">
    <property type="entry name" value="CBS_dom"/>
</dbReference>
<sequence length="454" mass="51969">MLSKEECPITTDIQWLVLSLAAALAASFFNYKNTLVNFSFARMRKKYIEDNDEQDPELIRKVAPFYQRTSQILGGTQVAFVIYCGIFAISLLGMAESGRHLLLALMGEDLSWAVNLILAAAVVVLVLLFWTGTILYPGTHALVEPLPILASHRWVVHWNRRLFHPLVQAGLFLVRRIFRHNKIPFRNEVNFTYTEDEIRCIVEESNRSGRLNALENTLIKNSFDFFDLMVRDVMIPRNNMVVLYYNDDMETMRRMISKAHHTCYPVCMDDKDQILGFIHVKDFMESLLHGQSNIKTIMREILTVPEVMPAPSLLQLMKNRRIYLAVVVDEYGGTSGLVTLEDLVEELIGEIPQSVDTTPYEILRMKDGTYEFDGTVILEDVSDRLEIDLAGEDKNATIGGFVFSHLERIPKVGDHVDFSGWRFSVLRMEGFRIVRVRAEKLGPSGKEESHDKED</sequence>
<dbReference type="PANTHER" id="PTHR43099">
    <property type="entry name" value="UPF0053 PROTEIN YRKA"/>
    <property type="match status" value="1"/>
</dbReference>
<gene>
    <name evidence="12" type="ORF">HMPREF9453_01528</name>
</gene>
<reference evidence="12 13" key="1">
    <citation type="submission" date="2011-11" db="EMBL/GenBank/DDBJ databases">
        <title>The Genome Sequence of Dialister succinatiphilus YIT 11850.</title>
        <authorList>
            <consortium name="The Broad Institute Genome Sequencing Platform"/>
            <person name="Earl A."/>
            <person name="Ward D."/>
            <person name="Feldgarden M."/>
            <person name="Gevers D."/>
            <person name="Morotomi M."/>
            <person name="Young S.K."/>
            <person name="Zeng Q."/>
            <person name="Gargeya S."/>
            <person name="Fitzgerald M."/>
            <person name="Haas B."/>
            <person name="Abouelleil A."/>
            <person name="Alvarado L."/>
            <person name="Arachchi H.M."/>
            <person name="Berlin A."/>
            <person name="Brown A."/>
            <person name="Chapman S.B."/>
            <person name="Dunbar C."/>
            <person name="Gearin G."/>
            <person name="Goldberg J."/>
            <person name="Griggs A."/>
            <person name="Gujja S."/>
            <person name="Heiman D."/>
            <person name="Howarth C."/>
            <person name="Lui A."/>
            <person name="MacDonald P.J.P."/>
            <person name="Montmayeur A."/>
            <person name="Murphy C."/>
            <person name="Neiman D."/>
            <person name="Pearson M."/>
            <person name="Priest M."/>
            <person name="Roberts A."/>
            <person name="Saif S."/>
            <person name="Shea T."/>
            <person name="Sisk P."/>
            <person name="Stolte C."/>
            <person name="Sykes S."/>
            <person name="Wortman J."/>
            <person name="Nusbaum C."/>
            <person name="Birren B."/>
        </authorList>
    </citation>
    <scope>NUCLEOTIDE SEQUENCE [LARGE SCALE GENOMIC DNA]</scope>
    <source>
        <strain evidence="12 13">YIT 11850</strain>
    </source>
</reference>
<protein>
    <recommendedName>
        <fullName evidence="11">CBS domain-containing protein</fullName>
    </recommendedName>
</protein>
<name>H1D1P0_9FIRM</name>
<dbReference type="HOGENOM" id="CLU_015237_4_0_9"/>
<dbReference type="InterPro" id="IPR002550">
    <property type="entry name" value="CNNM"/>
</dbReference>
<dbReference type="InterPro" id="IPR016169">
    <property type="entry name" value="FAD-bd_PCMH_sub2"/>
</dbReference>
<proteinExistence type="inferred from homology"/>
<dbReference type="STRING" id="742743.HMPREF9453_01528"/>
<evidence type="ECO:0000256" key="9">
    <source>
        <dbReference type="PROSITE-ProRule" id="PRU00703"/>
    </source>
</evidence>
<evidence type="ECO:0000256" key="4">
    <source>
        <dbReference type="ARBA" id="ARBA00022692"/>
    </source>
</evidence>
<dbReference type="Gene3D" id="3.30.465.10">
    <property type="match status" value="1"/>
</dbReference>
<keyword evidence="3" id="KW-1003">Cell membrane</keyword>
<dbReference type="InterPro" id="IPR044751">
    <property type="entry name" value="Ion_transp-like_CBS"/>
</dbReference>
<evidence type="ECO:0000256" key="2">
    <source>
        <dbReference type="ARBA" id="ARBA00006337"/>
    </source>
</evidence>
<evidence type="ECO:0000256" key="3">
    <source>
        <dbReference type="ARBA" id="ARBA00022475"/>
    </source>
</evidence>
<feature type="domain" description="CBS" evidence="11">
    <location>
        <begin position="297"/>
        <end position="353"/>
    </location>
</feature>
<dbReference type="Pfam" id="PF00571">
    <property type="entry name" value="CBS"/>
    <property type="match status" value="2"/>
</dbReference>
<organism evidence="12 13">
    <name type="scientific">Dialister succinatiphilus YIT 11850</name>
    <dbReference type="NCBI Taxonomy" id="742743"/>
    <lineage>
        <taxon>Bacteria</taxon>
        <taxon>Bacillati</taxon>
        <taxon>Bacillota</taxon>
        <taxon>Negativicutes</taxon>
        <taxon>Veillonellales</taxon>
        <taxon>Veillonellaceae</taxon>
        <taxon>Dialister</taxon>
    </lineage>
</organism>
<dbReference type="PATRIC" id="fig|742743.3.peg.1567"/>
<dbReference type="eggNOG" id="COG1253">
    <property type="taxonomic scope" value="Bacteria"/>
</dbReference>
<dbReference type="FunFam" id="3.10.580.10:FF:000002">
    <property type="entry name" value="Magnesium/cobalt efflux protein CorC"/>
    <property type="match status" value="1"/>
</dbReference>
<evidence type="ECO:0000256" key="1">
    <source>
        <dbReference type="ARBA" id="ARBA00004651"/>
    </source>
</evidence>
<evidence type="ECO:0000256" key="8">
    <source>
        <dbReference type="ARBA" id="ARBA00023136"/>
    </source>
</evidence>
<dbReference type="PANTHER" id="PTHR43099:SF2">
    <property type="entry name" value="UPF0053 PROTEIN YRKA"/>
    <property type="match status" value="1"/>
</dbReference>
<evidence type="ECO:0000256" key="6">
    <source>
        <dbReference type="ARBA" id="ARBA00022989"/>
    </source>
</evidence>